<name>A0A1G9EZM3_9BACT</name>
<evidence type="ECO:0000256" key="1">
    <source>
        <dbReference type="SAM" id="Phobius"/>
    </source>
</evidence>
<dbReference type="AlphaFoldDB" id="A0A1G9EZM3"/>
<keyword evidence="1" id="KW-1133">Transmembrane helix</keyword>
<reference evidence="3 4" key="1">
    <citation type="submission" date="2016-10" db="EMBL/GenBank/DDBJ databases">
        <authorList>
            <person name="de Groot N.N."/>
        </authorList>
    </citation>
    <scope>NUCLEOTIDE SEQUENCE [LARGE SCALE GENOMIC DNA]</scope>
    <source>
        <strain evidence="3 4">DSM 25186</strain>
    </source>
</reference>
<dbReference type="GO" id="GO:0006974">
    <property type="term" value="P:DNA damage response"/>
    <property type="evidence" value="ECO:0007669"/>
    <property type="project" value="TreeGrafter"/>
</dbReference>
<accession>A0A1G9EZM3</accession>
<dbReference type="Pfam" id="PF05360">
    <property type="entry name" value="YiaAB"/>
    <property type="match status" value="1"/>
</dbReference>
<protein>
    <recommendedName>
        <fullName evidence="2">YiaAB two helix domain-containing protein</fullName>
    </recommendedName>
</protein>
<dbReference type="GO" id="GO:0005886">
    <property type="term" value="C:plasma membrane"/>
    <property type="evidence" value="ECO:0007669"/>
    <property type="project" value="TreeGrafter"/>
</dbReference>
<keyword evidence="1" id="KW-0812">Transmembrane</keyword>
<evidence type="ECO:0000313" key="4">
    <source>
        <dbReference type="Proteomes" id="UP000198510"/>
    </source>
</evidence>
<sequence length="93" mass="10800">MDNHLLNKNTAAYRFMTWASFVLALGLTLGGVWLMESPSWMKFYLVMGVFFLISSAFTLAKTLRDDFENERLVNRLSGAKTEKILKEYEDMTY</sequence>
<dbReference type="PANTHER" id="PTHR37290">
    <property type="entry name" value="INNER MEMBRANE PROTEIN YIAA-RELATED"/>
    <property type="match status" value="1"/>
</dbReference>
<feature type="domain" description="YiaAB two helix" evidence="2">
    <location>
        <begin position="13"/>
        <end position="65"/>
    </location>
</feature>
<dbReference type="Proteomes" id="UP000198510">
    <property type="component" value="Unassembled WGS sequence"/>
</dbReference>
<keyword evidence="1" id="KW-0472">Membrane</keyword>
<organism evidence="3 4">
    <name type="scientific">Catalinimonas alkaloidigena</name>
    <dbReference type="NCBI Taxonomy" id="1075417"/>
    <lineage>
        <taxon>Bacteria</taxon>
        <taxon>Pseudomonadati</taxon>
        <taxon>Bacteroidota</taxon>
        <taxon>Cytophagia</taxon>
        <taxon>Cytophagales</taxon>
        <taxon>Catalimonadaceae</taxon>
        <taxon>Catalinimonas</taxon>
    </lineage>
</organism>
<dbReference type="STRING" id="1075417.SAMN05421823_103628"/>
<feature type="transmembrane region" description="Helical" evidence="1">
    <location>
        <begin position="12"/>
        <end position="35"/>
    </location>
</feature>
<feature type="transmembrane region" description="Helical" evidence="1">
    <location>
        <begin position="41"/>
        <end position="60"/>
    </location>
</feature>
<dbReference type="EMBL" id="FNFO01000003">
    <property type="protein sequence ID" value="SDK81493.1"/>
    <property type="molecule type" value="Genomic_DNA"/>
</dbReference>
<evidence type="ECO:0000259" key="2">
    <source>
        <dbReference type="Pfam" id="PF05360"/>
    </source>
</evidence>
<gene>
    <name evidence="3" type="ORF">SAMN05421823_103628</name>
</gene>
<dbReference type="OrthoDB" id="3295178at2"/>
<evidence type="ECO:0000313" key="3">
    <source>
        <dbReference type="EMBL" id="SDK81493.1"/>
    </source>
</evidence>
<proteinExistence type="predicted"/>
<keyword evidence="4" id="KW-1185">Reference proteome</keyword>
<dbReference type="InterPro" id="IPR038972">
    <property type="entry name" value="YiaA-like"/>
</dbReference>
<dbReference type="InterPro" id="IPR008024">
    <property type="entry name" value="YiaAB"/>
</dbReference>
<dbReference type="PANTHER" id="PTHR37290:SF1">
    <property type="entry name" value="INNER MEMBRANE PROTEIN YIAA"/>
    <property type="match status" value="1"/>
</dbReference>
<dbReference type="RefSeq" id="WP_089681621.1">
    <property type="nucleotide sequence ID" value="NZ_FNFO01000003.1"/>
</dbReference>